<dbReference type="RefSeq" id="WP_090828140.1">
    <property type="nucleotide sequence ID" value="NZ_FOBH01000003.1"/>
</dbReference>
<sequence>MQLIRPRITDYHGISKCQADLDFAIQFFDEDIPLYVDPFLLWKSPSQQDQALHTAITNSFNYLNYLLKKKRETDAVNILIGISECSEVGLGVAKTRKGKKIGEKQAQQVLSLFRDIPEYSQFGFTHFEAVQLYISGISKDRVSDIACNYIKSFLIDYTIEQCEIHGIPIESVILDGIYNYKEHRLDINQKAYLPVNPQTKSPILFTPKRWLRYTPWINFDDYFRSYCPKDEIFNPEELEESRVKVLNYNRENYGVVEEYIKYKDKTSRDCKNDPLFSQIPVLSASRKLSEILKLNTGKEDGADWRYENLSSELLASLLYPHLDFAQTQSRTDSGRHIRDLIFYNNRDLDFLNDIFTDYGNRQLIIEMKNVRSIEREHINQLNRYLHDAIGRFGVFLTRNPLSKPMFENTVDLWSSQRKCIIALTDDDLKLMVEVYESKQRAPIEVLKKKYVQFKRACPS</sequence>
<name>A0A1H7KQ26_9PROT</name>
<dbReference type="EMBL" id="FOBH01000003">
    <property type="protein sequence ID" value="SEK88879.1"/>
    <property type="molecule type" value="Genomic_DNA"/>
</dbReference>
<proteinExistence type="predicted"/>
<reference evidence="1 2" key="1">
    <citation type="submission" date="2016-10" db="EMBL/GenBank/DDBJ databases">
        <authorList>
            <person name="de Groot N.N."/>
        </authorList>
    </citation>
    <scope>NUCLEOTIDE SEQUENCE [LARGE SCALE GENOMIC DNA]</scope>
    <source>
        <strain evidence="1 2">Nv1</strain>
    </source>
</reference>
<keyword evidence="2" id="KW-1185">Reference proteome</keyword>
<gene>
    <name evidence="1" type="ORF">SAMN05216387_103303</name>
</gene>
<accession>A0A1H7KQ26</accession>
<evidence type="ECO:0000313" key="2">
    <source>
        <dbReference type="Proteomes" id="UP000198620"/>
    </source>
</evidence>
<dbReference type="Proteomes" id="UP000198620">
    <property type="component" value="Unassembled WGS sequence"/>
</dbReference>
<protein>
    <submittedName>
        <fullName evidence="1">Uncharacterized protein</fullName>
    </submittedName>
</protein>
<evidence type="ECO:0000313" key="1">
    <source>
        <dbReference type="EMBL" id="SEK88879.1"/>
    </source>
</evidence>
<dbReference type="STRING" id="1233.SAMN05216387_103303"/>
<dbReference type="OrthoDB" id="6691177at2"/>
<dbReference type="AlphaFoldDB" id="A0A1H7KQ26"/>
<organism evidence="1 2">
    <name type="scientific">Nitrosovibrio tenuis</name>
    <dbReference type="NCBI Taxonomy" id="1233"/>
    <lineage>
        <taxon>Bacteria</taxon>
        <taxon>Pseudomonadati</taxon>
        <taxon>Pseudomonadota</taxon>
        <taxon>Betaproteobacteria</taxon>
        <taxon>Nitrosomonadales</taxon>
        <taxon>Nitrosomonadaceae</taxon>
        <taxon>Nitrosovibrio</taxon>
    </lineage>
</organism>